<feature type="compositionally biased region" description="Low complexity" evidence="7">
    <location>
        <begin position="428"/>
        <end position="442"/>
    </location>
</feature>
<reference evidence="9 10" key="1">
    <citation type="submission" date="2014-06" db="EMBL/GenBank/DDBJ databases">
        <authorList>
            <person name="Swart Estienne"/>
        </authorList>
    </citation>
    <scope>NUCLEOTIDE SEQUENCE [LARGE SCALE GENOMIC DNA]</scope>
    <source>
        <strain evidence="9 10">130c</strain>
    </source>
</reference>
<gene>
    <name evidence="9" type="primary">Contig959.g1050</name>
    <name evidence="9" type="ORF">STYLEM_5788</name>
</gene>
<dbReference type="PROSITE" id="PS50011">
    <property type="entry name" value="PROTEIN_KINASE_DOM"/>
    <property type="match status" value="1"/>
</dbReference>
<dbReference type="AlphaFoldDB" id="A0A078A5G3"/>
<proteinExistence type="predicted"/>
<evidence type="ECO:0000256" key="6">
    <source>
        <dbReference type="PROSITE-ProRule" id="PRU10141"/>
    </source>
</evidence>
<dbReference type="InterPro" id="IPR011009">
    <property type="entry name" value="Kinase-like_dom_sf"/>
</dbReference>
<evidence type="ECO:0000313" key="10">
    <source>
        <dbReference type="Proteomes" id="UP000039865"/>
    </source>
</evidence>
<dbReference type="InterPro" id="IPR017441">
    <property type="entry name" value="Protein_kinase_ATP_BS"/>
</dbReference>
<keyword evidence="10" id="KW-1185">Reference proteome</keyword>
<sequence length="625" mass="71998">MEKSKFLFDSVFDEDFSFKSVQSTKYEFISHEDCEIFSNLKVQNKSLPQNNFFNLGLLEGVLIIFKYNHGEPVKYLKKEQIGLGGNSQVYLVQKAAKIAQESKLIDKYALKVIRKTSIHDPLREIAQLKEEIMIQRRLVLCETALQILKVYECKSKLYLLLEYQEGGSLLDLAKENVSITERDIQTIMAQVLLGLDFIHKENIVHRDIKLENILLRTKEEGVYEIRIADFGLAKAIKPNENIFHRCGTPSYIAPEILRDQGYGTKADIFSVGSLMYNLVSGRYLFSQSSKQNILLANKLCDITHVPNAIRKLSKQGQDLLMKLLESNPAVRLNAQQALNHPWFSLDKEALLEGLRINCELHNIVLEKKSFIDSSYFKGHVQEKTFQNPFQEPQIQLQTNQIIEKLNVRDRGRNNGGYLRATTVQISYSQSQKYRSQSKQGSRTDGHRKRTGSFRPNTNPNQDSQKSMNHCQSLTINRYKNQSSAYNCQFNIQEEESKNSNNLKQISKNGLKQSQNIEISHEDSQRKQPQQRPQLKLLGVDNQMIELCVSNASKSHKSSFSRMSRQSNVSDPSNISDYEGDEKINEERNKSTKKYFCQVQNSKFMGNKSQPKQRRILFDIESPHFI</sequence>
<dbReference type="EMBL" id="CCKQ01005579">
    <property type="protein sequence ID" value="CDW76825.1"/>
    <property type="molecule type" value="Genomic_DNA"/>
</dbReference>
<feature type="binding site" evidence="6">
    <location>
        <position position="111"/>
    </location>
    <ligand>
        <name>ATP</name>
        <dbReference type="ChEBI" id="CHEBI:30616"/>
    </ligand>
</feature>
<dbReference type="Pfam" id="PF00069">
    <property type="entry name" value="Pkinase"/>
    <property type="match status" value="1"/>
</dbReference>
<dbReference type="PANTHER" id="PTHR24345:SF0">
    <property type="entry name" value="CELL CYCLE SERINE_THREONINE-PROTEIN KINASE CDC5_MSD2"/>
    <property type="match status" value="1"/>
</dbReference>
<dbReference type="InterPro" id="IPR000719">
    <property type="entry name" value="Prot_kinase_dom"/>
</dbReference>
<dbReference type="Gene3D" id="1.10.510.10">
    <property type="entry name" value="Transferase(Phosphotransferase) domain 1"/>
    <property type="match status" value="1"/>
</dbReference>
<protein>
    <submittedName>
        <fullName evidence="9">Serine threonine protein kinase</fullName>
    </submittedName>
</protein>
<dbReference type="Proteomes" id="UP000039865">
    <property type="component" value="Unassembled WGS sequence"/>
</dbReference>
<evidence type="ECO:0000313" key="9">
    <source>
        <dbReference type="EMBL" id="CDW76825.1"/>
    </source>
</evidence>
<feature type="compositionally biased region" description="Low complexity" evidence="7">
    <location>
        <begin position="559"/>
        <end position="569"/>
    </location>
</feature>
<feature type="region of interest" description="Disordered" evidence="7">
    <location>
        <begin position="428"/>
        <end position="467"/>
    </location>
</feature>
<dbReference type="GO" id="GO:0005524">
    <property type="term" value="F:ATP binding"/>
    <property type="evidence" value="ECO:0007669"/>
    <property type="project" value="UniProtKB-UniRule"/>
</dbReference>
<keyword evidence="2" id="KW-0808">Transferase</keyword>
<organism evidence="9 10">
    <name type="scientific">Stylonychia lemnae</name>
    <name type="common">Ciliate</name>
    <dbReference type="NCBI Taxonomy" id="5949"/>
    <lineage>
        <taxon>Eukaryota</taxon>
        <taxon>Sar</taxon>
        <taxon>Alveolata</taxon>
        <taxon>Ciliophora</taxon>
        <taxon>Intramacronucleata</taxon>
        <taxon>Spirotrichea</taxon>
        <taxon>Stichotrichia</taxon>
        <taxon>Sporadotrichida</taxon>
        <taxon>Oxytrichidae</taxon>
        <taxon>Stylonychinae</taxon>
        <taxon>Stylonychia</taxon>
    </lineage>
</organism>
<dbReference type="SUPFAM" id="SSF56112">
    <property type="entry name" value="Protein kinase-like (PK-like)"/>
    <property type="match status" value="1"/>
</dbReference>
<feature type="region of interest" description="Disordered" evidence="7">
    <location>
        <begin position="555"/>
        <end position="581"/>
    </location>
</feature>
<accession>A0A078A5G3</accession>
<feature type="compositionally biased region" description="Polar residues" evidence="7">
    <location>
        <begin position="453"/>
        <end position="467"/>
    </location>
</feature>
<dbReference type="SMART" id="SM00220">
    <property type="entry name" value="S_TKc"/>
    <property type="match status" value="1"/>
</dbReference>
<evidence type="ECO:0000256" key="7">
    <source>
        <dbReference type="SAM" id="MobiDB-lite"/>
    </source>
</evidence>
<dbReference type="InParanoid" id="A0A078A5G3"/>
<keyword evidence="3 6" id="KW-0547">Nucleotide-binding</keyword>
<dbReference type="PROSITE" id="PS00107">
    <property type="entry name" value="PROTEIN_KINASE_ATP"/>
    <property type="match status" value="1"/>
</dbReference>
<dbReference type="PANTHER" id="PTHR24345">
    <property type="entry name" value="SERINE/THREONINE-PROTEIN KINASE PLK"/>
    <property type="match status" value="1"/>
</dbReference>
<keyword evidence="1" id="KW-0723">Serine/threonine-protein kinase</keyword>
<dbReference type="OrthoDB" id="371082at2759"/>
<evidence type="ECO:0000256" key="4">
    <source>
        <dbReference type="ARBA" id="ARBA00022777"/>
    </source>
</evidence>
<evidence type="ECO:0000256" key="3">
    <source>
        <dbReference type="ARBA" id="ARBA00022741"/>
    </source>
</evidence>
<dbReference type="GO" id="GO:0005634">
    <property type="term" value="C:nucleus"/>
    <property type="evidence" value="ECO:0007669"/>
    <property type="project" value="TreeGrafter"/>
</dbReference>
<name>A0A078A5G3_STYLE</name>
<dbReference type="GO" id="GO:0004674">
    <property type="term" value="F:protein serine/threonine kinase activity"/>
    <property type="evidence" value="ECO:0007669"/>
    <property type="project" value="UniProtKB-KW"/>
</dbReference>
<feature type="domain" description="Protein kinase" evidence="8">
    <location>
        <begin position="75"/>
        <end position="343"/>
    </location>
</feature>
<evidence type="ECO:0000256" key="5">
    <source>
        <dbReference type="ARBA" id="ARBA00022840"/>
    </source>
</evidence>
<keyword evidence="4 9" id="KW-0418">Kinase</keyword>
<keyword evidence="5 6" id="KW-0067">ATP-binding</keyword>
<evidence type="ECO:0000259" key="8">
    <source>
        <dbReference type="PROSITE" id="PS50011"/>
    </source>
</evidence>
<dbReference type="PROSITE" id="PS00108">
    <property type="entry name" value="PROTEIN_KINASE_ST"/>
    <property type="match status" value="1"/>
</dbReference>
<evidence type="ECO:0000256" key="1">
    <source>
        <dbReference type="ARBA" id="ARBA00022527"/>
    </source>
</evidence>
<evidence type="ECO:0000256" key="2">
    <source>
        <dbReference type="ARBA" id="ARBA00022679"/>
    </source>
</evidence>
<dbReference type="InterPro" id="IPR008271">
    <property type="entry name" value="Ser/Thr_kinase_AS"/>
</dbReference>